<dbReference type="RefSeq" id="WP_274691745.1">
    <property type="nucleotide sequence ID" value="NZ_JAPMOU010000063.1"/>
</dbReference>
<keyword evidence="1" id="KW-1133">Transmembrane helix</keyword>
<feature type="transmembrane region" description="Helical" evidence="1">
    <location>
        <begin position="6"/>
        <end position="25"/>
    </location>
</feature>
<evidence type="ECO:0000256" key="1">
    <source>
        <dbReference type="SAM" id="Phobius"/>
    </source>
</evidence>
<feature type="transmembrane region" description="Helical" evidence="1">
    <location>
        <begin position="75"/>
        <end position="101"/>
    </location>
</feature>
<proteinExistence type="predicted"/>
<dbReference type="Proteomes" id="UP001528823">
    <property type="component" value="Unassembled WGS sequence"/>
</dbReference>
<comment type="caution">
    <text evidence="2">The sequence shown here is derived from an EMBL/GenBank/DDBJ whole genome shotgun (WGS) entry which is preliminary data.</text>
</comment>
<name>A0ABT5UGC6_9GAMM</name>
<evidence type="ECO:0000313" key="3">
    <source>
        <dbReference type="Proteomes" id="UP001528823"/>
    </source>
</evidence>
<sequence length="104" mass="11326">MNEIILITGMAAVTFFIRYGLFAVAGRFHFPAWLSQALTYVPPAVLTAIIAPALLMPSGQQIELSLDNNYLLAGIMAILIAWFSKNLLATIVLGMAIFGALQWL</sequence>
<evidence type="ECO:0000313" key="2">
    <source>
        <dbReference type="EMBL" id="MDE1465438.1"/>
    </source>
</evidence>
<keyword evidence="1" id="KW-0812">Transmembrane</keyword>
<feature type="transmembrane region" description="Helical" evidence="1">
    <location>
        <begin position="37"/>
        <end position="55"/>
    </location>
</feature>
<dbReference type="InterPro" id="IPR008407">
    <property type="entry name" value="Brnchd-chn_aa_trnsp_AzlD"/>
</dbReference>
<organism evidence="2 3">
    <name type="scientific">Spartinivicinus poritis</name>
    <dbReference type="NCBI Taxonomy" id="2994640"/>
    <lineage>
        <taxon>Bacteria</taxon>
        <taxon>Pseudomonadati</taxon>
        <taxon>Pseudomonadota</taxon>
        <taxon>Gammaproteobacteria</taxon>
        <taxon>Oceanospirillales</taxon>
        <taxon>Zooshikellaceae</taxon>
        <taxon>Spartinivicinus</taxon>
    </lineage>
</organism>
<keyword evidence="3" id="KW-1185">Reference proteome</keyword>
<keyword evidence="1" id="KW-0472">Membrane</keyword>
<dbReference type="Pfam" id="PF05437">
    <property type="entry name" value="AzlD"/>
    <property type="match status" value="1"/>
</dbReference>
<dbReference type="EMBL" id="JAPMOU010000063">
    <property type="protein sequence ID" value="MDE1465438.1"/>
    <property type="molecule type" value="Genomic_DNA"/>
</dbReference>
<protein>
    <submittedName>
        <fullName evidence="2">AzlD domain-containing protein</fullName>
    </submittedName>
</protein>
<gene>
    <name evidence="2" type="ORF">ORQ98_26075</name>
</gene>
<accession>A0ABT5UGC6</accession>
<reference evidence="2 3" key="1">
    <citation type="submission" date="2022-11" db="EMBL/GenBank/DDBJ databases">
        <title>Spartinivicinus poritis sp. nov., isolated from scleractinian coral Porites lutea.</title>
        <authorList>
            <person name="Zhang G."/>
            <person name="Cai L."/>
            <person name="Wei Q."/>
        </authorList>
    </citation>
    <scope>NUCLEOTIDE SEQUENCE [LARGE SCALE GENOMIC DNA]</scope>
    <source>
        <strain evidence="2 3">A2-2</strain>
    </source>
</reference>